<evidence type="ECO:0000313" key="2">
    <source>
        <dbReference type="Proteomes" id="UP000799118"/>
    </source>
</evidence>
<dbReference type="Proteomes" id="UP000799118">
    <property type="component" value="Unassembled WGS sequence"/>
</dbReference>
<accession>A0A6A4HZX2</accession>
<evidence type="ECO:0000313" key="1">
    <source>
        <dbReference type="EMBL" id="KAE9403611.1"/>
    </source>
</evidence>
<sequence length="169" mass="17818">MARLELMRVALAPILVHVQVRDLNLESDWRQGRRKNLRFHDGIGGIRPEGEITATASRDGAGPGVGAEAEADAEVDIVVNTSGIIPETDLTLAEEEEGGGDAPLDLLFGFGGLRGGALNLLFGFGFGGGLREEGIVPVPVLDLQQHTAVVESEVEASAPSPAQAFSHWD</sequence>
<gene>
    <name evidence="1" type="ORF">BT96DRAFT_480203</name>
</gene>
<reference evidence="1" key="1">
    <citation type="journal article" date="2019" name="Environ. Microbiol.">
        <title>Fungal ecological strategies reflected in gene transcription - a case study of two litter decomposers.</title>
        <authorList>
            <person name="Barbi F."/>
            <person name="Kohler A."/>
            <person name="Barry K."/>
            <person name="Baskaran P."/>
            <person name="Daum C."/>
            <person name="Fauchery L."/>
            <person name="Ihrmark K."/>
            <person name="Kuo A."/>
            <person name="LaButti K."/>
            <person name="Lipzen A."/>
            <person name="Morin E."/>
            <person name="Grigoriev I.V."/>
            <person name="Henrissat B."/>
            <person name="Lindahl B."/>
            <person name="Martin F."/>
        </authorList>
    </citation>
    <scope>NUCLEOTIDE SEQUENCE</scope>
    <source>
        <strain evidence="1">JB14</strain>
    </source>
</reference>
<dbReference type="AlphaFoldDB" id="A0A6A4HZX2"/>
<keyword evidence="2" id="KW-1185">Reference proteome</keyword>
<proteinExistence type="predicted"/>
<dbReference type="EMBL" id="ML769423">
    <property type="protein sequence ID" value="KAE9403611.1"/>
    <property type="molecule type" value="Genomic_DNA"/>
</dbReference>
<name>A0A6A4HZX2_9AGAR</name>
<organism evidence="1 2">
    <name type="scientific">Gymnopus androsaceus JB14</name>
    <dbReference type="NCBI Taxonomy" id="1447944"/>
    <lineage>
        <taxon>Eukaryota</taxon>
        <taxon>Fungi</taxon>
        <taxon>Dikarya</taxon>
        <taxon>Basidiomycota</taxon>
        <taxon>Agaricomycotina</taxon>
        <taxon>Agaricomycetes</taxon>
        <taxon>Agaricomycetidae</taxon>
        <taxon>Agaricales</taxon>
        <taxon>Marasmiineae</taxon>
        <taxon>Omphalotaceae</taxon>
        <taxon>Gymnopus</taxon>
    </lineage>
</organism>
<protein>
    <submittedName>
        <fullName evidence="1">Uncharacterized protein</fullName>
    </submittedName>
</protein>